<evidence type="ECO:0000313" key="1">
    <source>
        <dbReference type="EMBL" id="RDX93437.1"/>
    </source>
</evidence>
<comment type="caution">
    <text evidence="1">The sequence shown here is derived from an EMBL/GenBank/DDBJ whole genome shotgun (WGS) entry which is preliminary data.</text>
</comment>
<evidence type="ECO:0000313" key="2">
    <source>
        <dbReference type="Proteomes" id="UP000257109"/>
    </source>
</evidence>
<organism evidence="1 2">
    <name type="scientific">Mucuna pruriens</name>
    <name type="common">Velvet bean</name>
    <name type="synonym">Dolichos pruriens</name>
    <dbReference type="NCBI Taxonomy" id="157652"/>
    <lineage>
        <taxon>Eukaryota</taxon>
        <taxon>Viridiplantae</taxon>
        <taxon>Streptophyta</taxon>
        <taxon>Embryophyta</taxon>
        <taxon>Tracheophyta</taxon>
        <taxon>Spermatophyta</taxon>
        <taxon>Magnoliopsida</taxon>
        <taxon>eudicotyledons</taxon>
        <taxon>Gunneridae</taxon>
        <taxon>Pentapetalae</taxon>
        <taxon>rosids</taxon>
        <taxon>fabids</taxon>
        <taxon>Fabales</taxon>
        <taxon>Fabaceae</taxon>
        <taxon>Papilionoideae</taxon>
        <taxon>50 kb inversion clade</taxon>
        <taxon>NPAAA clade</taxon>
        <taxon>indigoferoid/millettioid clade</taxon>
        <taxon>Phaseoleae</taxon>
        <taxon>Mucuna</taxon>
    </lineage>
</organism>
<name>A0A371GSB1_MUCPR</name>
<accession>A0A371GSB1</accession>
<sequence length="117" mass="13413">MRNGYLGFISNGQGVDYFIKWIEVKQLTIIIIQKVQWYGLRHSVMTNNGITPKQTDKSKSPIKSYLERYVKGWAEQKGCEPNNCQTSSAHTIAPLNHLSSRYQIHEVYMVAEHSADP</sequence>
<dbReference type="AlphaFoldDB" id="A0A371GSB1"/>
<proteinExistence type="predicted"/>
<feature type="non-terminal residue" evidence="1">
    <location>
        <position position="1"/>
    </location>
</feature>
<dbReference type="EMBL" id="QJKJ01004610">
    <property type="protein sequence ID" value="RDX93437.1"/>
    <property type="molecule type" value="Genomic_DNA"/>
</dbReference>
<protein>
    <submittedName>
        <fullName evidence="1">Uncharacterized protein</fullName>
    </submittedName>
</protein>
<gene>
    <name evidence="1" type="ORF">CR513_24318</name>
</gene>
<dbReference type="Proteomes" id="UP000257109">
    <property type="component" value="Unassembled WGS sequence"/>
</dbReference>
<reference evidence="1" key="1">
    <citation type="submission" date="2018-05" db="EMBL/GenBank/DDBJ databases">
        <title>Draft genome of Mucuna pruriens seed.</title>
        <authorList>
            <person name="Nnadi N.E."/>
            <person name="Vos R."/>
            <person name="Hasami M.H."/>
            <person name="Devisetty U.K."/>
            <person name="Aguiy J.C."/>
        </authorList>
    </citation>
    <scope>NUCLEOTIDE SEQUENCE [LARGE SCALE GENOMIC DNA]</scope>
    <source>
        <strain evidence="1">JCA_2017</strain>
    </source>
</reference>
<keyword evidence="2" id="KW-1185">Reference proteome</keyword>